<keyword evidence="1" id="KW-1133">Transmembrane helix</keyword>
<evidence type="ECO:0000256" key="1">
    <source>
        <dbReference type="SAM" id="Phobius"/>
    </source>
</evidence>
<reference evidence="2 3" key="1">
    <citation type="journal article" date="2014" name="Genome Announc.">
        <title>Draft Genome Sequence of Cytophaga fermentans JCM 21142T, a Facultative Anaerobe Isolated from Marine Mud.</title>
        <authorList>
            <person name="Starns D."/>
            <person name="Oshima K."/>
            <person name="Suda W."/>
            <person name="Iino T."/>
            <person name="Yuki M."/>
            <person name="Inoue J."/>
            <person name="Kitamura K."/>
            <person name="Iida T."/>
            <person name="Darby A."/>
            <person name="Hattori M."/>
            <person name="Ohkuma M."/>
        </authorList>
    </citation>
    <scope>NUCLEOTIDE SEQUENCE [LARGE SCALE GENOMIC DNA]</scope>
    <source>
        <strain evidence="2 3">JCM 21142</strain>
    </source>
</reference>
<feature type="transmembrane region" description="Helical" evidence="1">
    <location>
        <begin position="42"/>
        <end position="62"/>
    </location>
</feature>
<dbReference type="EMBL" id="BAMD01000014">
    <property type="protein sequence ID" value="GAF02828.1"/>
    <property type="molecule type" value="Genomic_DNA"/>
</dbReference>
<keyword evidence="3" id="KW-1185">Reference proteome</keyword>
<evidence type="ECO:0000313" key="2">
    <source>
        <dbReference type="EMBL" id="GAF02828.1"/>
    </source>
</evidence>
<evidence type="ECO:0008006" key="4">
    <source>
        <dbReference type="Google" id="ProtNLM"/>
    </source>
</evidence>
<gene>
    <name evidence="2" type="ORF">JCM21142_41473</name>
</gene>
<dbReference type="Proteomes" id="UP000019402">
    <property type="component" value="Unassembled WGS sequence"/>
</dbReference>
<keyword evidence="1" id="KW-0812">Transmembrane</keyword>
<comment type="caution">
    <text evidence="2">The sequence shown here is derived from an EMBL/GenBank/DDBJ whole genome shotgun (WGS) entry which is preliminary data.</text>
</comment>
<organism evidence="2 3">
    <name type="scientific">Saccharicrinis fermentans DSM 9555 = JCM 21142</name>
    <dbReference type="NCBI Taxonomy" id="869213"/>
    <lineage>
        <taxon>Bacteria</taxon>
        <taxon>Pseudomonadati</taxon>
        <taxon>Bacteroidota</taxon>
        <taxon>Bacteroidia</taxon>
        <taxon>Marinilabiliales</taxon>
        <taxon>Marinilabiliaceae</taxon>
        <taxon>Saccharicrinis</taxon>
    </lineage>
</organism>
<protein>
    <recommendedName>
        <fullName evidence="4">EamA domain-containing protein</fullName>
    </recommendedName>
</protein>
<proteinExistence type="predicted"/>
<dbReference type="AlphaFoldDB" id="W7Y5I6"/>
<keyword evidence="1" id="KW-0472">Membrane</keyword>
<sequence length="99" mass="11068">MQQNKTYPNIAQSWGIMGVAIICMLFLSPLQMTLNKVIGKEITFFIYYLSTMGATFSFAHFIRKKTISQSNYNINLSNPTSIILVSIATLCLQLGILSP</sequence>
<feature type="transmembrane region" description="Helical" evidence="1">
    <location>
        <begin position="74"/>
        <end position="96"/>
    </location>
</feature>
<evidence type="ECO:0000313" key="3">
    <source>
        <dbReference type="Proteomes" id="UP000019402"/>
    </source>
</evidence>
<name>W7Y5I6_9BACT</name>
<accession>W7Y5I6</accession>
<feature type="transmembrane region" description="Helical" evidence="1">
    <location>
        <begin position="12"/>
        <end position="30"/>
    </location>
</feature>